<reference evidence="2" key="1">
    <citation type="submission" date="2023-03" db="EMBL/GenBank/DDBJ databases">
        <title>Massive genome expansion in bonnet fungi (Mycena s.s.) driven by repeated elements and novel gene families across ecological guilds.</title>
        <authorList>
            <consortium name="Lawrence Berkeley National Laboratory"/>
            <person name="Harder C.B."/>
            <person name="Miyauchi S."/>
            <person name="Viragh M."/>
            <person name="Kuo A."/>
            <person name="Thoen E."/>
            <person name="Andreopoulos B."/>
            <person name="Lu D."/>
            <person name="Skrede I."/>
            <person name="Drula E."/>
            <person name="Henrissat B."/>
            <person name="Morin E."/>
            <person name="Kohler A."/>
            <person name="Barry K."/>
            <person name="LaButti K."/>
            <person name="Morin E."/>
            <person name="Salamov A."/>
            <person name="Lipzen A."/>
            <person name="Mereny Z."/>
            <person name="Hegedus B."/>
            <person name="Baldrian P."/>
            <person name="Stursova M."/>
            <person name="Weitz H."/>
            <person name="Taylor A."/>
            <person name="Grigoriev I.V."/>
            <person name="Nagy L.G."/>
            <person name="Martin F."/>
            <person name="Kauserud H."/>
        </authorList>
    </citation>
    <scope>NUCLEOTIDE SEQUENCE</scope>
    <source>
        <strain evidence="2">CBHHK182m</strain>
    </source>
</reference>
<evidence type="ECO:0000313" key="3">
    <source>
        <dbReference type="Proteomes" id="UP001215598"/>
    </source>
</evidence>
<gene>
    <name evidence="2" type="ORF">B0H16DRAFT_1516699</name>
</gene>
<keyword evidence="1" id="KW-0812">Transmembrane</keyword>
<dbReference type="EMBL" id="JARKIB010000017">
    <property type="protein sequence ID" value="KAJ7769878.1"/>
    <property type="molecule type" value="Genomic_DNA"/>
</dbReference>
<accession>A0AAD7JR99</accession>
<protein>
    <submittedName>
        <fullName evidence="2">Uncharacterized protein</fullName>
    </submittedName>
</protein>
<keyword evidence="3" id="KW-1185">Reference proteome</keyword>
<feature type="transmembrane region" description="Helical" evidence="1">
    <location>
        <begin position="50"/>
        <end position="71"/>
    </location>
</feature>
<proteinExistence type="predicted"/>
<dbReference type="Proteomes" id="UP001215598">
    <property type="component" value="Unassembled WGS sequence"/>
</dbReference>
<organism evidence="2 3">
    <name type="scientific">Mycena metata</name>
    <dbReference type="NCBI Taxonomy" id="1033252"/>
    <lineage>
        <taxon>Eukaryota</taxon>
        <taxon>Fungi</taxon>
        <taxon>Dikarya</taxon>
        <taxon>Basidiomycota</taxon>
        <taxon>Agaricomycotina</taxon>
        <taxon>Agaricomycetes</taxon>
        <taxon>Agaricomycetidae</taxon>
        <taxon>Agaricales</taxon>
        <taxon>Marasmiineae</taxon>
        <taxon>Mycenaceae</taxon>
        <taxon>Mycena</taxon>
    </lineage>
</organism>
<sequence length="104" mass="12223">MSRTGLVVPRGKGKFSSFFAPSTRAFVYCFERCLFFTLFYFILRDHCTLCVYLCLRCFILVYHRHFIYYLLGSGSRNGRFFRSLSFRSLSARNETLTALTLNIL</sequence>
<keyword evidence="1" id="KW-0472">Membrane</keyword>
<name>A0AAD7JR99_9AGAR</name>
<keyword evidence="1" id="KW-1133">Transmembrane helix</keyword>
<dbReference type="AlphaFoldDB" id="A0AAD7JR99"/>
<feature type="transmembrane region" description="Helical" evidence="1">
    <location>
        <begin position="25"/>
        <end position="43"/>
    </location>
</feature>
<evidence type="ECO:0000256" key="1">
    <source>
        <dbReference type="SAM" id="Phobius"/>
    </source>
</evidence>
<evidence type="ECO:0000313" key="2">
    <source>
        <dbReference type="EMBL" id="KAJ7769878.1"/>
    </source>
</evidence>
<comment type="caution">
    <text evidence="2">The sequence shown here is derived from an EMBL/GenBank/DDBJ whole genome shotgun (WGS) entry which is preliminary data.</text>
</comment>